<organism evidence="2 3">
    <name type="scientific">Aquibacillus koreensis</name>
    <dbReference type="NCBI Taxonomy" id="279446"/>
    <lineage>
        <taxon>Bacteria</taxon>
        <taxon>Bacillati</taxon>
        <taxon>Bacillota</taxon>
        <taxon>Bacilli</taxon>
        <taxon>Bacillales</taxon>
        <taxon>Bacillaceae</taxon>
        <taxon>Aquibacillus</taxon>
    </lineage>
</organism>
<dbReference type="AlphaFoldDB" id="A0A9X4AIC1"/>
<evidence type="ECO:0000256" key="1">
    <source>
        <dbReference type="SAM" id="Phobius"/>
    </source>
</evidence>
<gene>
    <name evidence="2" type="ORF">NC661_10690</name>
</gene>
<keyword evidence="1" id="KW-0812">Transmembrane</keyword>
<proteinExistence type="predicted"/>
<dbReference type="Proteomes" id="UP001145072">
    <property type="component" value="Unassembled WGS sequence"/>
</dbReference>
<evidence type="ECO:0000313" key="3">
    <source>
        <dbReference type="Proteomes" id="UP001145072"/>
    </source>
</evidence>
<protein>
    <submittedName>
        <fullName evidence="2">YpmS family protein</fullName>
    </submittedName>
</protein>
<sequence>MMDNQGKTRFKQWKLLFLTLLGLNICVFISLLLLIFFPTSSDEIIPEKEYIEEEPGAEFTVQSSKQNLNELVNGYVDKLLKDDDGNKYSVILDEDVQLIGSIKAFNTDVPISIRLEPIVQDNGDLILKQKEISLGLLQLPNERVLSYLKKSLPTPEWVTINPKEENIYVEVTKMEMKSNFRVRVQQFNLADDKISFRIKVPNKTLGL</sequence>
<keyword evidence="1" id="KW-1133">Transmembrane helix</keyword>
<name>A0A9X4AIC1_9BACI</name>
<dbReference type="Pfam" id="PF09911">
    <property type="entry name" value="DUF2140"/>
    <property type="match status" value="1"/>
</dbReference>
<feature type="transmembrane region" description="Helical" evidence="1">
    <location>
        <begin position="15"/>
        <end position="37"/>
    </location>
</feature>
<evidence type="ECO:0000313" key="2">
    <source>
        <dbReference type="EMBL" id="MDC3420836.1"/>
    </source>
</evidence>
<reference evidence="2" key="1">
    <citation type="submission" date="2022-06" db="EMBL/GenBank/DDBJ databases">
        <title>Aquibacillus sp. a new bacterium isolated from soil saline samples.</title>
        <authorList>
            <person name="Galisteo C."/>
            <person name="De La Haba R."/>
            <person name="Sanchez-Porro C."/>
            <person name="Ventosa A."/>
        </authorList>
    </citation>
    <scope>NUCLEOTIDE SEQUENCE</scope>
    <source>
        <strain evidence="2">JCM 12387</strain>
    </source>
</reference>
<accession>A0A9X4AIC1</accession>
<dbReference type="RefSeq" id="WP_259872368.1">
    <property type="nucleotide sequence ID" value="NZ_JAOALK010000063.1"/>
</dbReference>
<comment type="caution">
    <text evidence="2">The sequence shown here is derived from an EMBL/GenBank/DDBJ whole genome shotgun (WGS) entry which is preliminary data.</text>
</comment>
<keyword evidence="1" id="KW-0472">Membrane</keyword>
<dbReference type="InterPro" id="IPR018672">
    <property type="entry name" value="DUF2140"/>
</dbReference>
<dbReference type="EMBL" id="JAMQJZ010000007">
    <property type="protein sequence ID" value="MDC3420836.1"/>
    <property type="molecule type" value="Genomic_DNA"/>
</dbReference>
<keyword evidence="3" id="KW-1185">Reference proteome</keyword>